<proteinExistence type="predicted"/>
<dbReference type="Pfam" id="PF14592">
    <property type="entry name" value="Chondroitinas_B"/>
    <property type="match status" value="1"/>
</dbReference>
<dbReference type="PROSITE" id="PS00018">
    <property type="entry name" value="EF_HAND_1"/>
    <property type="match status" value="1"/>
</dbReference>
<dbReference type="InterPro" id="IPR059226">
    <property type="entry name" value="Choice_anch_Q_dom"/>
</dbReference>
<reference evidence="2 3" key="1">
    <citation type="submission" date="2020-08" db="EMBL/GenBank/DDBJ databases">
        <title>Genomic Encyclopedia of Type Strains, Phase IV (KMG-IV): sequencing the most valuable type-strain genomes for metagenomic binning, comparative biology and taxonomic classification.</title>
        <authorList>
            <person name="Goeker M."/>
        </authorList>
    </citation>
    <scope>NUCLEOTIDE SEQUENCE [LARGE SCALE GENOMIC DNA]</scope>
    <source>
        <strain evidence="2 3">DSM 103725</strain>
    </source>
</reference>
<evidence type="ECO:0000313" key="3">
    <source>
        <dbReference type="Proteomes" id="UP000541810"/>
    </source>
</evidence>
<dbReference type="Gene3D" id="1.10.1330.10">
    <property type="entry name" value="Dockerin domain"/>
    <property type="match status" value="1"/>
</dbReference>
<dbReference type="GO" id="GO:0000272">
    <property type="term" value="P:polysaccharide catabolic process"/>
    <property type="evidence" value="ECO:0007669"/>
    <property type="project" value="InterPro"/>
</dbReference>
<comment type="caution">
    <text evidence="2">The sequence shown here is derived from an EMBL/GenBank/DDBJ whole genome shotgun (WGS) entry which is preliminary data.</text>
</comment>
<dbReference type="SMART" id="SM00710">
    <property type="entry name" value="PbH1"/>
    <property type="match status" value="5"/>
</dbReference>
<dbReference type="InterPro" id="IPR011050">
    <property type="entry name" value="Pectin_lyase_fold/virulence"/>
</dbReference>
<gene>
    <name evidence="2" type="ORF">HNQ40_000193</name>
</gene>
<dbReference type="AlphaFoldDB" id="A0A7X0LJ18"/>
<dbReference type="InterPro" id="IPR018247">
    <property type="entry name" value="EF_Hand_1_Ca_BS"/>
</dbReference>
<dbReference type="Proteomes" id="UP000541810">
    <property type="component" value="Unassembled WGS sequence"/>
</dbReference>
<dbReference type="NCBIfam" id="NF041518">
    <property type="entry name" value="choice_anch_Q"/>
    <property type="match status" value="1"/>
</dbReference>
<accession>A0A7X0LJ18</accession>
<name>A0A7X0LJ18_9BACT</name>
<dbReference type="EMBL" id="JACHGY010000001">
    <property type="protein sequence ID" value="MBB6428387.1"/>
    <property type="molecule type" value="Genomic_DNA"/>
</dbReference>
<dbReference type="SUPFAM" id="SSF63446">
    <property type="entry name" value="Type I dockerin domain"/>
    <property type="match status" value="1"/>
</dbReference>
<dbReference type="CDD" id="cd14251">
    <property type="entry name" value="PL-6"/>
    <property type="match status" value="1"/>
</dbReference>
<sequence length="723" mass="76666">MAMPLSAAEIAVSSAADISAAMQTAQPGDTLVMTNGTWVDQQIDFAGFGTTGSEITLRAQTPGGVTLTGTSMLAISGSHLVVDGLNFENGSLGEGDHVIQFRGSEGNASYSRVTNTQIKDYNPSDSGTRYFWVSLYGQNNRVDHSTFSGQSHSGVTLVAWLDGSTANHRIDSNYFADRPQGPENGYETIRLGTSAFGSTNANIVVENNLFERTDGEIEIISNKSNENTFQYNTFREAAGTLTLRHGHRATVEGNFFLGEDKAGTGGIRVIGEDHVIINNYIANTDGRADGAISISAGVENTPANGYQQVKNALIANNTIVDVDGAAIKLDHGLGTSDRTVLAEYVTLANNLIYSSQDPLFDGNEGSGWTWQNNIAYGTSLGIPSRPGINEVDPLLEVGGDGLWRLSSSSPAIEGGIALSSITTDMDGQARIGVVDIGADEFSTAQIVRKPLTTDDVGADWILGIPTAPSGPYLVIEAEDYSHILDPDSDGDVWTAVQDVAASNGAALESPSGSRTDLSVSHETLAVYDLLFSNAGVYTAYYRARGFSSSTDSFYSPDGFDADPSVTETLSSDGLFDWVTGETFVISESNVGMPLEFRLGRRERDAQLDAFIFHMDSDLTSGELDALLEAMVISGDYNLNGTVDAADYTVWADSFGSTTNLAADGNGNGVVDAADYTVWADNFGAGGTNISGQLQIPEPGGLAVLILVLPQLFSRTEQKLRSSI</sequence>
<dbReference type="InterPro" id="IPR039513">
    <property type="entry name" value="PL-6"/>
</dbReference>
<dbReference type="InterPro" id="IPR012334">
    <property type="entry name" value="Pectin_lyas_fold"/>
</dbReference>
<keyword evidence="3" id="KW-1185">Reference proteome</keyword>
<dbReference type="InterPro" id="IPR006626">
    <property type="entry name" value="PbH1"/>
</dbReference>
<dbReference type="Gene3D" id="2.160.20.10">
    <property type="entry name" value="Single-stranded right-handed beta-helix, Pectin lyase-like"/>
    <property type="match status" value="1"/>
</dbReference>
<dbReference type="InterPro" id="IPR036439">
    <property type="entry name" value="Dockerin_dom_sf"/>
</dbReference>
<protein>
    <recommendedName>
        <fullName evidence="1">Probable pectate lyase C</fullName>
    </recommendedName>
</protein>
<evidence type="ECO:0000256" key="1">
    <source>
        <dbReference type="ARBA" id="ARBA00016512"/>
    </source>
</evidence>
<dbReference type="SUPFAM" id="SSF51126">
    <property type="entry name" value="Pectin lyase-like"/>
    <property type="match status" value="1"/>
</dbReference>
<evidence type="ECO:0000313" key="2">
    <source>
        <dbReference type="EMBL" id="MBB6428387.1"/>
    </source>
</evidence>
<organism evidence="2 3">
    <name type="scientific">Algisphaera agarilytica</name>
    <dbReference type="NCBI Taxonomy" id="1385975"/>
    <lineage>
        <taxon>Bacteria</taxon>
        <taxon>Pseudomonadati</taxon>
        <taxon>Planctomycetota</taxon>
        <taxon>Phycisphaerae</taxon>
        <taxon>Phycisphaerales</taxon>
        <taxon>Phycisphaeraceae</taxon>
        <taxon>Algisphaera</taxon>
    </lineage>
</organism>